<dbReference type="PANTHER" id="PTHR47053:SF5">
    <property type="entry name" value="BIFUNCTIONAL MURAMIDASE_DL-ENDOPEPTIDASE CWLT"/>
    <property type="match status" value="1"/>
</dbReference>
<feature type="compositionally biased region" description="Basic and acidic residues" evidence="6">
    <location>
        <begin position="11"/>
        <end position="43"/>
    </location>
</feature>
<evidence type="ECO:0000256" key="4">
    <source>
        <dbReference type="ARBA" id="ARBA00022807"/>
    </source>
</evidence>
<dbReference type="EMBL" id="PKGS01000011">
    <property type="protein sequence ID" value="PKZ14755.1"/>
    <property type="molecule type" value="Genomic_DNA"/>
</dbReference>
<feature type="region of interest" description="Disordered" evidence="6">
    <location>
        <begin position="1"/>
        <end position="134"/>
    </location>
</feature>
<feature type="compositionally biased region" description="Basic and acidic residues" evidence="6">
    <location>
        <begin position="265"/>
        <end position="276"/>
    </location>
</feature>
<dbReference type="Proteomes" id="UP000234335">
    <property type="component" value="Unassembled WGS sequence"/>
</dbReference>
<protein>
    <recommendedName>
        <fullName evidence="7">NlpC/P60 domain-containing protein</fullName>
    </recommendedName>
</protein>
<feature type="compositionally biased region" description="Polar residues" evidence="6">
    <location>
        <begin position="248"/>
        <end position="262"/>
    </location>
</feature>
<evidence type="ECO:0000256" key="6">
    <source>
        <dbReference type="SAM" id="MobiDB-lite"/>
    </source>
</evidence>
<keyword evidence="5" id="KW-0175">Coiled coil</keyword>
<feature type="compositionally biased region" description="Basic and acidic residues" evidence="6">
    <location>
        <begin position="488"/>
        <end position="517"/>
    </location>
</feature>
<feature type="compositionally biased region" description="Basic and acidic residues" evidence="6">
    <location>
        <begin position="442"/>
        <end position="472"/>
    </location>
</feature>
<dbReference type="PROSITE" id="PS51935">
    <property type="entry name" value="NLPC_P60"/>
    <property type="match status" value="1"/>
</dbReference>
<feature type="region of interest" description="Disordered" evidence="6">
    <location>
        <begin position="166"/>
        <end position="349"/>
    </location>
</feature>
<reference evidence="8 9" key="1">
    <citation type="submission" date="2017-12" db="EMBL/GenBank/DDBJ databases">
        <title>Phylogenetic diversity of female urinary microbiome.</title>
        <authorList>
            <person name="Thomas-White K."/>
            <person name="Wolfe A.J."/>
        </authorList>
    </citation>
    <scope>NUCLEOTIDE SEQUENCE [LARGE SCALE GENOMIC DNA]</scope>
    <source>
        <strain evidence="8 9">UMB0119</strain>
    </source>
</reference>
<name>A0A2I1M3P0_9FIRM</name>
<organism evidence="8 9">
    <name type="scientific">Anaerococcus octavius</name>
    <dbReference type="NCBI Taxonomy" id="54007"/>
    <lineage>
        <taxon>Bacteria</taxon>
        <taxon>Bacillati</taxon>
        <taxon>Bacillota</taxon>
        <taxon>Tissierellia</taxon>
        <taxon>Tissierellales</taxon>
        <taxon>Peptoniphilaceae</taxon>
        <taxon>Anaerococcus</taxon>
    </lineage>
</organism>
<evidence type="ECO:0000259" key="7">
    <source>
        <dbReference type="PROSITE" id="PS51935"/>
    </source>
</evidence>
<dbReference type="AlphaFoldDB" id="A0A2I1M3P0"/>
<comment type="caution">
    <text evidence="8">The sequence shown here is derived from an EMBL/GenBank/DDBJ whole genome shotgun (WGS) entry which is preliminary data.</text>
</comment>
<dbReference type="SUPFAM" id="SSF54001">
    <property type="entry name" value="Cysteine proteinases"/>
    <property type="match status" value="1"/>
</dbReference>
<gene>
    <name evidence="8" type="ORF">CYJ34_09240</name>
</gene>
<evidence type="ECO:0000256" key="2">
    <source>
        <dbReference type="ARBA" id="ARBA00022670"/>
    </source>
</evidence>
<keyword evidence="2" id="KW-0645">Protease</keyword>
<evidence type="ECO:0000313" key="9">
    <source>
        <dbReference type="Proteomes" id="UP000234335"/>
    </source>
</evidence>
<keyword evidence="3" id="KW-0378">Hydrolase</keyword>
<dbReference type="PANTHER" id="PTHR47053">
    <property type="entry name" value="MUREIN DD-ENDOPEPTIDASE MEPH-RELATED"/>
    <property type="match status" value="1"/>
</dbReference>
<feature type="region of interest" description="Disordered" evidence="6">
    <location>
        <begin position="442"/>
        <end position="522"/>
    </location>
</feature>
<feature type="compositionally biased region" description="Basic and acidic residues" evidence="6">
    <location>
        <begin position="340"/>
        <end position="349"/>
    </location>
</feature>
<dbReference type="Pfam" id="PF00877">
    <property type="entry name" value="NLPC_P60"/>
    <property type="match status" value="1"/>
</dbReference>
<keyword evidence="4" id="KW-0788">Thiol protease</keyword>
<evidence type="ECO:0000256" key="5">
    <source>
        <dbReference type="SAM" id="Coils"/>
    </source>
</evidence>
<dbReference type="NCBIfam" id="NF045974">
    <property type="entry name" value="conju_CD1108"/>
    <property type="match status" value="1"/>
</dbReference>
<feature type="compositionally biased region" description="Basic and acidic residues" evidence="6">
    <location>
        <begin position="52"/>
        <end position="110"/>
    </location>
</feature>
<dbReference type="InterPro" id="IPR051202">
    <property type="entry name" value="Peptidase_C40"/>
</dbReference>
<evidence type="ECO:0000256" key="3">
    <source>
        <dbReference type="ARBA" id="ARBA00022801"/>
    </source>
</evidence>
<dbReference type="InterPro" id="IPR000064">
    <property type="entry name" value="NLP_P60_dom"/>
</dbReference>
<evidence type="ECO:0000256" key="1">
    <source>
        <dbReference type="ARBA" id="ARBA00007074"/>
    </source>
</evidence>
<proteinExistence type="inferred from homology"/>
<evidence type="ECO:0000313" key="8">
    <source>
        <dbReference type="EMBL" id="PKZ14755.1"/>
    </source>
</evidence>
<comment type="similarity">
    <text evidence="1">Belongs to the peptidase C40 family.</text>
</comment>
<keyword evidence="9" id="KW-1185">Reference proteome</keyword>
<dbReference type="Gene3D" id="3.90.1720.10">
    <property type="entry name" value="endopeptidase domain like (from Nostoc punctiforme)"/>
    <property type="match status" value="1"/>
</dbReference>
<feature type="compositionally biased region" description="Basic and acidic residues" evidence="6">
    <location>
        <begin position="222"/>
        <end position="245"/>
    </location>
</feature>
<feature type="domain" description="NlpC/P60" evidence="7">
    <location>
        <begin position="914"/>
        <end position="1039"/>
    </location>
</feature>
<feature type="compositionally biased region" description="Basic and acidic residues" evidence="6">
    <location>
        <begin position="180"/>
        <end position="193"/>
    </location>
</feature>
<dbReference type="InterPro" id="IPR038765">
    <property type="entry name" value="Papain-like_cys_pep_sf"/>
</dbReference>
<dbReference type="RefSeq" id="WP_101540995.1">
    <property type="nucleotide sequence ID" value="NZ_PKGS01000011.1"/>
</dbReference>
<dbReference type="GO" id="GO:0006508">
    <property type="term" value="P:proteolysis"/>
    <property type="evidence" value="ECO:0007669"/>
    <property type="project" value="UniProtKB-KW"/>
</dbReference>
<accession>A0A2I1M3P0</accession>
<feature type="coiled-coil region" evidence="5">
    <location>
        <begin position="535"/>
        <end position="562"/>
    </location>
</feature>
<sequence length="1039" mass="120315">MKKRNPINPRDMPEKVMDKNSKLKNENRIKIIEELPKSTRFKDNSQALDNQGVKEDNLQKDSFKDSLKKENYRETKEENKTSDSFNIKEKTPKEKRQKKMAERIFEENRINENQNIESNEEKTYVEEENSLSNKEDLVEEYIESSTQAYIPQVQQEDSLHVFSLPKLGLGIRPSKKKKESQKIEGKNTFKRDTNQQAQEPHTRDKKASLPNEKTSKKRRQKKQAERVYRSYEEENKECIQEKDYPIKLTNNFDGTKSFQGKNFKQPKESKENKEVLEDGSIGSSHGNFREKSSRQRVGNVKENTLKTDSIKKKRITKFQKEVRSPEEGNSQSSSEIYDPLGKDMDNDGVIDRYDVDFRDSDVSYRHKERVDVKENQAINLQSIKEKRNYRNKPLGKENILANEKIKNKKLKKTLVEKQSPKLRKAKGKEAFFKGESQNFYRKENQDKLKNKTDFNRKLPIGKEKKEDIEKTRSNFIGEEELTRKKKTSVKEIETSKESKKSKVEEKGQKDINKDLAKNKKSKKFQLEKEVRESKFHNKEKKISKLYKKKEKTEKKLLKDEKKAGSKLDSPAILATSLTANYLYSGKEDNAGIDAAYKLTRGSELSLRKMRRDRRKKPFKTRKKLGKLDKKIHKREEKLLFQKNFEDLKKTSAYQKINPLNRFFMKKRFQRRFRNKTKESLSKRIKKSFSSGAKKVTDFIKNGGYKKVFLALGILGLFFVLLQMGSNMATMTAGFASNITTTTYLSDEGVLSDVNNEFLSYENALQDEIDSLSSYHPGYDEYRVKGDTVGHDVHELFSYLTARFGEIKSVDKIKGELKRLFNQMYKKDYSVKTITKYDSEGEPYSYSIFTLTLSKKTIDEVAREAFKDYETNLAHYEALLSAQGNMASIFGSGNGDLSEILDNPNFGNPGIAFDNASVKTLFNEAEKHIGKKYVFGASGPKNFDCSGFVCWSFTKSGVRNMPRTTAWLIYKNYCNPISPSEAKAGDIIFFQGTYKSGTPISHVGIYAGNGMMIHAGDPIQYTSINSKYWKNHFYAFGRPR</sequence>
<dbReference type="GO" id="GO:0008234">
    <property type="term" value="F:cysteine-type peptidase activity"/>
    <property type="evidence" value="ECO:0007669"/>
    <property type="project" value="UniProtKB-KW"/>
</dbReference>